<dbReference type="Proteomes" id="UP000009183">
    <property type="component" value="Chromosome 15"/>
</dbReference>
<evidence type="ECO:0000313" key="2">
    <source>
        <dbReference type="Proteomes" id="UP000009183"/>
    </source>
</evidence>
<dbReference type="InParanoid" id="D7UC55"/>
<dbReference type="PaxDb" id="29760-VIT_15s0046g03280.t01"/>
<reference evidence="2" key="1">
    <citation type="journal article" date="2007" name="Nature">
        <title>The grapevine genome sequence suggests ancestral hexaploidization in major angiosperm phyla.</title>
        <authorList>
            <consortium name="The French-Italian Public Consortium for Grapevine Genome Characterization."/>
            <person name="Jaillon O."/>
            <person name="Aury J.-M."/>
            <person name="Noel B."/>
            <person name="Policriti A."/>
            <person name="Clepet C."/>
            <person name="Casagrande A."/>
            <person name="Choisne N."/>
            <person name="Aubourg S."/>
            <person name="Vitulo N."/>
            <person name="Jubin C."/>
            <person name="Vezzi A."/>
            <person name="Legeai F."/>
            <person name="Hugueney P."/>
            <person name="Dasilva C."/>
            <person name="Horner D."/>
            <person name="Mica E."/>
            <person name="Jublot D."/>
            <person name="Poulain J."/>
            <person name="Bruyere C."/>
            <person name="Billault A."/>
            <person name="Segurens B."/>
            <person name="Gouyvenoux M."/>
            <person name="Ugarte E."/>
            <person name="Cattonaro F."/>
            <person name="Anthouard V."/>
            <person name="Vico V."/>
            <person name="Del Fabbro C."/>
            <person name="Alaux M."/>
            <person name="Di Gaspero G."/>
            <person name="Dumas V."/>
            <person name="Felice N."/>
            <person name="Paillard S."/>
            <person name="Juman I."/>
            <person name="Moroldo M."/>
            <person name="Scalabrin S."/>
            <person name="Canaguier A."/>
            <person name="Le Clainche I."/>
            <person name="Malacrida G."/>
            <person name="Durand E."/>
            <person name="Pesole G."/>
            <person name="Laucou V."/>
            <person name="Chatelet P."/>
            <person name="Merdinoglu D."/>
            <person name="Delledonne M."/>
            <person name="Pezzotti M."/>
            <person name="Lecharny A."/>
            <person name="Scarpelli C."/>
            <person name="Artiguenave F."/>
            <person name="Pe M.E."/>
            <person name="Valle G."/>
            <person name="Morgante M."/>
            <person name="Caboche M."/>
            <person name="Adam-Blondon A.-F."/>
            <person name="Weissenbach J."/>
            <person name="Quetier F."/>
            <person name="Wincker P."/>
        </authorList>
    </citation>
    <scope>NUCLEOTIDE SEQUENCE [LARGE SCALE GENOMIC DNA]</scope>
    <source>
        <strain evidence="2">cv. Pinot noir / PN40024</strain>
    </source>
</reference>
<name>D7UC55_VITVI</name>
<dbReference type="HOGENOM" id="CLU_2890362_0_0_1"/>
<keyword evidence="2" id="KW-1185">Reference proteome</keyword>
<sequence length="63" mass="7368">MTSFRNEKELMDVGIRIKRSLTCHMRDISLSLNETTACLRIPPITIDNSTKSMFQFRTLQLYT</sequence>
<dbReference type="AlphaFoldDB" id="D7UC55"/>
<protein>
    <submittedName>
        <fullName evidence="1">Uncharacterized protein</fullName>
    </submittedName>
</protein>
<organism evidence="1 2">
    <name type="scientific">Vitis vinifera</name>
    <name type="common">Grape</name>
    <dbReference type="NCBI Taxonomy" id="29760"/>
    <lineage>
        <taxon>Eukaryota</taxon>
        <taxon>Viridiplantae</taxon>
        <taxon>Streptophyta</taxon>
        <taxon>Embryophyta</taxon>
        <taxon>Tracheophyta</taxon>
        <taxon>Spermatophyta</taxon>
        <taxon>Magnoliopsida</taxon>
        <taxon>eudicotyledons</taxon>
        <taxon>Gunneridae</taxon>
        <taxon>Pentapetalae</taxon>
        <taxon>rosids</taxon>
        <taxon>Vitales</taxon>
        <taxon>Vitaceae</taxon>
        <taxon>Viteae</taxon>
        <taxon>Vitis</taxon>
    </lineage>
</organism>
<dbReference type="EMBL" id="FN596755">
    <property type="protein sequence ID" value="CBI40320.3"/>
    <property type="molecule type" value="Genomic_DNA"/>
</dbReference>
<gene>
    <name evidence="1" type="ordered locus">VIT_15s0046g03280</name>
</gene>
<proteinExistence type="predicted"/>
<dbReference type="OrthoDB" id="1849062at2759"/>
<accession>D7UC55</accession>
<evidence type="ECO:0000313" key="1">
    <source>
        <dbReference type="EMBL" id="CBI40320.3"/>
    </source>
</evidence>